<accession>A0A5J5FAG7</accession>
<dbReference type="EMBL" id="VXIS01000009">
    <property type="protein sequence ID" value="KAA8914072.1"/>
    <property type="molecule type" value="Genomic_DNA"/>
</dbReference>
<evidence type="ECO:0000313" key="4">
    <source>
        <dbReference type="Proteomes" id="UP000326924"/>
    </source>
</evidence>
<name>A0A5J5FAG7_9PEZI</name>
<feature type="coiled-coil region" evidence="1">
    <location>
        <begin position="168"/>
        <end position="195"/>
    </location>
</feature>
<protein>
    <submittedName>
        <fullName evidence="3">Uncharacterized protein</fullName>
    </submittedName>
</protein>
<evidence type="ECO:0000256" key="2">
    <source>
        <dbReference type="SAM" id="MobiDB-lite"/>
    </source>
</evidence>
<keyword evidence="4" id="KW-1185">Reference proteome</keyword>
<evidence type="ECO:0000256" key="1">
    <source>
        <dbReference type="SAM" id="Coils"/>
    </source>
</evidence>
<dbReference type="AlphaFoldDB" id="A0A5J5FAG7"/>
<gene>
    <name evidence="3" type="ORF">FN846DRAFT_886201</name>
</gene>
<dbReference type="InParanoid" id="A0A5J5FAG7"/>
<keyword evidence="1" id="KW-0175">Coiled coil</keyword>
<dbReference type="Proteomes" id="UP000326924">
    <property type="component" value="Unassembled WGS sequence"/>
</dbReference>
<proteinExistence type="predicted"/>
<evidence type="ECO:0000313" key="3">
    <source>
        <dbReference type="EMBL" id="KAA8914072.1"/>
    </source>
</evidence>
<organism evidence="3 4">
    <name type="scientific">Sphaerosporella brunnea</name>
    <dbReference type="NCBI Taxonomy" id="1250544"/>
    <lineage>
        <taxon>Eukaryota</taxon>
        <taxon>Fungi</taxon>
        <taxon>Dikarya</taxon>
        <taxon>Ascomycota</taxon>
        <taxon>Pezizomycotina</taxon>
        <taxon>Pezizomycetes</taxon>
        <taxon>Pezizales</taxon>
        <taxon>Pyronemataceae</taxon>
        <taxon>Sphaerosporella</taxon>
    </lineage>
</organism>
<reference evidence="3 4" key="1">
    <citation type="submission" date="2019-09" db="EMBL/GenBank/DDBJ databases">
        <title>Draft genome of the ectomycorrhizal ascomycete Sphaerosporella brunnea.</title>
        <authorList>
            <consortium name="DOE Joint Genome Institute"/>
            <person name="Benucci G.M."/>
            <person name="Marozzi G."/>
            <person name="Antonielli L."/>
            <person name="Sanchez S."/>
            <person name="Marco P."/>
            <person name="Wang X."/>
            <person name="Falini L.B."/>
            <person name="Barry K."/>
            <person name="Haridas S."/>
            <person name="Lipzen A."/>
            <person name="Labutti K."/>
            <person name="Grigoriev I.V."/>
            <person name="Murat C."/>
            <person name="Martin F."/>
            <person name="Albertini E."/>
            <person name="Donnini D."/>
            <person name="Bonito G."/>
        </authorList>
    </citation>
    <scope>NUCLEOTIDE SEQUENCE [LARGE SCALE GENOMIC DNA]</scope>
    <source>
        <strain evidence="3 4">Sb_GMNB300</strain>
    </source>
</reference>
<comment type="caution">
    <text evidence="3">The sequence shown here is derived from an EMBL/GenBank/DDBJ whole genome shotgun (WGS) entry which is preliminary data.</text>
</comment>
<feature type="region of interest" description="Disordered" evidence="2">
    <location>
        <begin position="1"/>
        <end position="29"/>
    </location>
</feature>
<sequence>MPATNDSRPPPNQPDPVEDDAVADGHKPDECDTFPLESDRVNAMPQTVVPMAELAVTADTANTTQLDNGIPTAGLHVNGGQALTHSDMTEVDVSAGTNIHDIENQLHEGNRHDNAGGPSATTRLTQAELMREMARLDDEFHAAYLAGSNMPIWDQETRPAAPTASDVVLELRARNAALREQLNRQNEAMDRMSEIYLAFGELTNAWVNAVTRDVAAHSAGPADARQ</sequence>